<gene>
    <name evidence="1" type="primary">peaF</name>
    <name evidence="1" type="ORF">NEJAP_2481</name>
</gene>
<dbReference type="EMBL" id="AP014546">
    <property type="protein sequence ID" value="BBB30426.1"/>
    <property type="molecule type" value="Genomic_DNA"/>
</dbReference>
<dbReference type="PANTHER" id="PTHR43747:SF1">
    <property type="entry name" value="SLR1998 PROTEIN"/>
    <property type="match status" value="1"/>
</dbReference>
<dbReference type="InterPro" id="IPR036188">
    <property type="entry name" value="FAD/NAD-bd_sf"/>
</dbReference>
<accession>A0A7R6PJT2</accession>
<name>A0A7R6PJT2_9GAMM</name>
<organism evidence="1 2">
    <name type="scientific">Neptunomonas japonica JAMM 1380</name>
    <dbReference type="NCBI Taxonomy" id="1441457"/>
    <lineage>
        <taxon>Bacteria</taxon>
        <taxon>Pseudomonadati</taxon>
        <taxon>Pseudomonadota</taxon>
        <taxon>Gammaproteobacteria</taxon>
        <taxon>Oceanospirillales</taxon>
        <taxon>Oceanospirillaceae</taxon>
        <taxon>Neptunomonas</taxon>
    </lineage>
</organism>
<dbReference type="PANTHER" id="PTHR43747">
    <property type="entry name" value="FAD-BINDING PROTEIN"/>
    <property type="match status" value="1"/>
</dbReference>
<dbReference type="InterPro" id="IPR050816">
    <property type="entry name" value="Flavin-dep_Halogenase_NPB"/>
</dbReference>
<protein>
    <submittedName>
        <fullName evidence="1">Phenylethylamine degradation protein PeaF</fullName>
    </submittedName>
</protein>
<evidence type="ECO:0000313" key="2">
    <source>
        <dbReference type="Proteomes" id="UP000595332"/>
    </source>
</evidence>
<evidence type="ECO:0000313" key="1">
    <source>
        <dbReference type="EMBL" id="BBB30426.1"/>
    </source>
</evidence>
<dbReference type="RefSeq" id="WP_201347612.1">
    <property type="nucleotide sequence ID" value="NZ_AP014546.1"/>
</dbReference>
<dbReference type="Gene3D" id="3.50.50.60">
    <property type="entry name" value="FAD/NAD(P)-binding domain"/>
    <property type="match status" value="1"/>
</dbReference>
<sequence length="468" mass="51403">MAAVEATYNVEDTSIVILGAGPAGGAVALGLKKLGYTNITIVGEPRQFCAMEGVSERVVDGLRGAGFSHALEKLPPASARFVTWNGVTSQANTERLIDRAAFDAAILMDLAMQGIHVIQGRAGEVISTSTGHNISVESSGQSIQLDADFLVEARGRAAPAAKLKRLRGAETVSILQYWEGEPGERQSAVQSFEDGWAWMAADEKGRRYLQLTFDVASSILPEKSRLAEFCIEKLNTLEQAQPYLANATSTGEIHARTSTPILCQEAVGDNWIRVGDAAMAVDPLSGNGIFQALSSSLQAPAVINTLLREPEKALLAQRFHQLRITELFFRFARIGRDFYAMEEQWQEQPFWEIRAQWPDKQPMHQSSDITQLRVKTLPVVNQGLIEAVDVVTSPDQPLGVWHLNGVPLAPIILAYQSSPDELAVIQEQCLAMQLNEQQQRQVLQWLVGQGASFKHLDHSLNERNTVIK</sequence>
<dbReference type="Proteomes" id="UP000595332">
    <property type="component" value="Chromosome"/>
</dbReference>
<proteinExistence type="predicted"/>
<dbReference type="KEGG" id="njp:NEJAP_2481"/>
<dbReference type="AlphaFoldDB" id="A0A7R6PJT2"/>
<dbReference type="SUPFAM" id="SSF51905">
    <property type="entry name" value="FAD/NAD(P)-binding domain"/>
    <property type="match status" value="1"/>
</dbReference>
<reference evidence="1 2" key="1">
    <citation type="journal article" date="2008" name="Int. J. Syst. Evol. Microbiol.">
        <title>Neptunomonas japonica sp. nov., an Osedax japonicus symbiont-like bacterium isolated from sediment adjacent to sperm whale carcasses off Kagoshima, Japan.</title>
        <authorList>
            <person name="Miyazaki M."/>
            <person name="Nogi Y."/>
            <person name="Fujiwara Y."/>
            <person name="Kawato M."/>
            <person name="Kubokawa K."/>
            <person name="Horikoshi K."/>
        </authorList>
    </citation>
    <scope>NUCLEOTIDE SEQUENCE [LARGE SCALE GENOMIC DNA]</scope>
    <source>
        <strain evidence="1 2">JAMM 1380</strain>
    </source>
</reference>
<keyword evidence="2" id="KW-1185">Reference proteome</keyword>